<name>A0A1M4W1C6_9FLAO</name>
<evidence type="ECO:0000256" key="3">
    <source>
        <dbReference type="ARBA" id="ARBA00023004"/>
    </source>
</evidence>
<dbReference type="Gene3D" id="1.10.760.10">
    <property type="entry name" value="Cytochrome c-like domain"/>
    <property type="match status" value="1"/>
</dbReference>
<keyword evidence="2 4" id="KW-0479">Metal-binding</keyword>
<evidence type="ECO:0000256" key="4">
    <source>
        <dbReference type="PROSITE-ProRule" id="PRU00433"/>
    </source>
</evidence>
<dbReference type="GO" id="GO:0046872">
    <property type="term" value="F:metal ion binding"/>
    <property type="evidence" value="ECO:0007669"/>
    <property type="project" value="UniProtKB-KW"/>
</dbReference>
<dbReference type="InterPro" id="IPR036909">
    <property type="entry name" value="Cyt_c-like_dom_sf"/>
</dbReference>
<gene>
    <name evidence="6" type="ORF">SAMN05444278_10512</name>
</gene>
<dbReference type="SUPFAM" id="SSF46626">
    <property type="entry name" value="Cytochrome c"/>
    <property type="match status" value="1"/>
</dbReference>
<accession>A0A1M4W1C6</accession>
<dbReference type="STRING" id="1155689.SAMN05444278_10512"/>
<dbReference type="InterPro" id="IPR009056">
    <property type="entry name" value="Cyt_c-like_dom"/>
</dbReference>
<organism evidence="6 7">
    <name type="scientific">Psychroflexus salarius</name>
    <dbReference type="NCBI Taxonomy" id="1155689"/>
    <lineage>
        <taxon>Bacteria</taxon>
        <taxon>Pseudomonadati</taxon>
        <taxon>Bacteroidota</taxon>
        <taxon>Flavobacteriia</taxon>
        <taxon>Flavobacteriales</taxon>
        <taxon>Flavobacteriaceae</taxon>
        <taxon>Psychroflexus</taxon>
    </lineage>
</organism>
<evidence type="ECO:0000313" key="6">
    <source>
        <dbReference type="EMBL" id="SHE74752.1"/>
    </source>
</evidence>
<evidence type="ECO:0000256" key="2">
    <source>
        <dbReference type="ARBA" id="ARBA00022723"/>
    </source>
</evidence>
<dbReference type="AlphaFoldDB" id="A0A1M4W1C6"/>
<reference evidence="6 7" key="1">
    <citation type="submission" date="2016-11" db="EMBL/GenBank/DDBJ databases">
        <authorList>
            <person name="Jaros S."/>
            <person name="Januszkiewicz K."/>
            <person name="Wedrychowicz H."/>
        </authorList>
    </citation>
    <scope>NUCLEOTIDE SEQUENCE [LARGE SCALE GENOMIC DNA]</scope>
    <source>
        <strain evidence="6 7">DSM 25661</strain>
    </source>
</reference>
<dbReference type="GO" id="GO:0020037">
    <property type="term" value="F:heme binding"/>
    <property type="evidence" value="ECO:0007669"/>
    <property type="project" value="InterPro"/>
</dbReference>
<evidence type="ECO:0000259" key="5">
    <source>
        <dbReference type="PROSITE" id="PS51007"/>
    </source>
</evidence>
<dbReference type="PANTHER" id="PTHR35008">
    <property type="entry name" value="BLL4482 PROTEIN-RELATED"/>
    <property type="match status" value="1"/>
</dbReference>
<evidence type="ECO:0000256" key="1">
    <source>
        <dbReference type="ARBA" id="ARBA00022617"/>
    </source>
</evidence>
<feature type="domain" description="Cytochrome c" evidence="5">
    <location>
        <begin position="35"/>
        <end position="123"/>
    </location>
</feature>
<protein>
    <submittedName>
        <fullName evidence="6">Cytochrome c553</fullName>
    </submittedName>
</protein>
<dbReference type="Pfam" id="PF00034">
    <property type="entry name" value="Cytochrom_C"/>
    <property type="match status" value="1"/>
</dbReference>
<dbReference type="Proteomes" id="UP000184462">
    <property type="component" value="Unassembled WGS sequence"/>
</dbReference>
<dbReference type="EMBL" id="FQTW01000005">
    <property type="protein sequence ID" value="SHE74752.1"/>
    <property type="molecule type" value="Genomic_DNA"/>
</dbReference>
<dbReference type="PROSITE" id="PS51007">
    <property type="entry name" value="CYTC"/>
    <property type="match status" value="1"/>
</dbReference>
<sequence>MKVVVISSFLLCLSVLIWKSETSSINYLEQSQLTESIKRGQIVYNNFCMRCHLPDGSGVAGVYPPIANSNWLSEKRTESIKAVKYGLKGEIEVNAKVYNNMMSPMGLSDQEVVDVMNYIMNNFENKQKKPVTLSEVQDIKK</sequence>
<dbReference type="OrthoDB" id="9811395at2"/>
<dbReference type="PANTHER" id="PTHR35008:SF4">
    <property type="entry name" value="BLL4482 PROTEIN"/>
    <property type="match status" value="1"/>
</dbReference>
<evidence type="ECO:0000313" key="7">
    <source>
        <dbReference type="Proteomes" id="UP000184462"/>
    </source>
</evidence>
<dbReference type="GO" id="GO:0009055">
    <property type="term" value="F:electron transfer activity"/>
    <property type="evidence" value="ECO:0007669"/>
    <property type="project" value="InterPro"/>
</dbReference>
<dbReference type="RefSeq" id="WP_073192943.1">
    <property type="nucleotide sequence ID" value="NZ_FQTW01000005.1"/>
</dbReference>
<keyword evidence="1 4" id="KW-0349">Heme</keyword>
<keyword evidence="7" id="KW-1185">Reference proteome</keyword>
<proteinExistence type="predicted"/>
<dbReference type="InterPro" id="IPR051459">
    <property type="entry name" value="Cytochrome_c-type_DH"/>
</dbReference>
<keyword evidence="3 4" id="KW-0408">Iron</keyword>